<sequence>MTARTARPVVSATLARVALVLAVLVPFLVAGPGAGRASADDPLDPSPLSAAGSTPALSPVEASPVTVRLTSIAPQVLRAGEDLHISATVTNTTDDVLENPEVVVWFNRFRMFSRDEVAEWAARDLQDPAGQRSVSEPLDEPLGPRATRTVSIIVPAESVRLTDLPGLWGPRGLALEFRADRERLGMARTYVLWSTTDDEPPRVPVAVVVPFVGPPTAPVPRTAPESPEEPSPDPTPTDGTASAASAAVTAAATADEDLDDLTDEGGRLRRMLAAANVDESVTLVVDPSLLAAADSGSATAQRFAERLRTAIGNHETYALPWADPDVAAVQHADQGELLTVAVERTRSTEDLADANTLLWSADPGTPDAQTLAGVQVTRAAAMVTGPQQAQASSEALQTVATSSGDVTTIAPDALLTSLVTGGAGAQSTPASIAQRALADLAVVAHGAVPPAGVVIAGDRETAPGREALAAVVEALKSAPWTEAAPLSRVLAGDSTVPAQRAPLPTDGKNELGAQSVTALADAREDARSFAEVLDDPEAYLAGIDDEVLAPLAVAWRAEPKTRAELVRQTVQHVRERAEGLSIVETSDLNVIATTSDLRLTVRNDLTVPARAQLVVDPRKACLTVGDFETPVLDPGDTSITVPLEAHANCDVLVEVALVGPSGQDVAEPIAFSARLSPTIESVGTVVVAILLVLGLALGIARTVRRGQSARRGARTVAEADAPVNLPVLGGTPTDPVPEVSDDERARRLAEDEGAR</sequence>
<protein>
    <recommendedName>
        <fullName evidence="5">Glycoprotein</fullName>
    </recommendedName>
</protein>
<dbReference type="RefSeq" id="WP_141370590.1">
    <property type="nucleotide sequence ID" value="NZ_BJLQ01000018.1"/>
</dbReference>
<dbReference type="EMBL" id="BJLQ01000018">
    <property type="protein sequence ID" value="GEA84699.1"/>
    <property type="molecule type" value="Genomic_DNA"/>
</dbReference>
<proteinExistence type="predicted"/>
<evidence type="ECO:0000256" key="2">
    <source>
        <dbReference type="SAM" id="Phobius"/>
    </source>
</evidence>
<dbReference type="OrthoDB" id="3267347at2"/>
<gene>
    <name evidence="3" type="ORF">CGE01nite_19500</name>
</gene>
<keyword evidence="2" id="KW-0812">Transmembrane</keyword>
<name>A0A4Y3KJX1_9CELL</name>
<keyword evidence="2" id="KW-0472">Membrane</keyword>
<evidence type="ECO:0000313" key="4">
    <source>
        <dbReference type="Proteomes" id="UP000320461"/>
    </source>
</evidence>
<dbReference type="InterPro" id="IPR046112">
    <property type="entry name" value="DUF6049"/>
</dbReference>
<feature type="region of interest" description="Disordered" evidence="1">
    <location>
        <begin position="36"/>
        <end position="60"/>
    </location>
</feature>
<evidence type="ECO:0000313" key="3">
    <source>
        <dbReference type="EMBL" id="GEA84699.1"/>
    </source>
</evidence>
<feature type="region of interest" description="Disordered" evidence="1">
    <location>
        <begin position="724"/>
        <end position="755"/>
    </location>
</feature>
<dbReference type="Proteomes" id="UP000320461">
    <property type="component" value="Unassembled WGS sequence"/>
</dbReference>
<feature type="transmembrane region" description="Helical" evidence="2">
    <location>
        <begin position="682"/>
        <end position="700"/>
    </location>
</feature>
<comment type="caution">
    <text evidence="3">The sequence shown here is derived from an EMBL/GenBank/DDBJ whole genome shotgun (WGS) entry which is preliminary data.</text>
</comment>
<feature type="compositionally biased region" description="Basic and acidic residues" evidence="1">
    <location>
        <begin position="742"/>
        <end position="755"/>
    </location>
</feature>
<keyword evidence="4" id="KW-1185">Reference proteome</keyword>
<dbReference type="AlphaFoldDB" id="A0A4Y3KJX1"/>
<dbReference type="Pfam" id="PF19516">
    <property type="entry name" value="DUF6049"/>
    <property type="match status" value="1"/>
</dbReference>
<evidence type="ECO:0000256" key="1">
    <source>
        <dbReference type="SAM" id="MobiDB-lite"/>
    </source>
</evidence>
<keyword evidence="2" id="KW-1133">Transmembrane helix</keyword>
<feature type="compositionally biased region" description="Low complexity" evidence="1">
    <location>
        <begin position="236"/>
        <end position="253"/>
    </location>
</feature>
<reference evidence="3 4" key="1">
    <citation type="submission" date="2019-06" db="EMBL/GenBank/DDBJ databases">
        <title>Whole genome shotgun sequence of Cellulomonas gelida NBRC 3748.</title>
        <authorList>
            <person name="Hosoyama A."/>
            <person name="Uohara A."/>
            <person name="Ohji S."/>
            <person name="Ichikawa N."/>
        </authorList>
    </citation>
    <scope>NUCLEOTIDE SEQUENCE [LARGE SCALE GENOMIC DNA]</scope>
    <source>
        <strain evidence="3 4">NBRC 3748</strain>
    </source>
</reference>
<organism evidence="3 4">
    <name type="scientific">Cellulomonas gelida</name>
    <dbReference type="NCBI Taxonomy" id="1712"/>
    <lineage>
        <taxon>Bacteria</taxon>
        <taxon>Bacillati</taxon>
        <taxon>Actinomycetota</taxon>
        <taxon>Actinomycetes</taxon>
        <taxon>Micrococcales</taxon>
        <taxon>Cellulomonadaceae</taxon>
        <taxon>Cellulomonas</taxon>
    </lineage>
</organism>
<accession>A0A4Y3KJX1</accession>
<evidence type="ECO:0008006" key="5">
    <source>
        <dbReference type="Google" id="ProtNLM"/>
    </source>
</evidence>
<feature type="region of interest" description="Disordered" evidence="1">
    <location>
        <begin position="214"/>
        <end position="261"/>
    </location>
</feature>